<dbReference type="GO" id="GO:0004115">
    <property type="term" value="F:3',5'-cyclic-AMP phosphodiesterase activity"/>
    <property type="evidence" value="ECO:0007669"/>
    <property type="project" value="InterPro"/>
</dbReference>
<dbReference type="PANTHER" id="PTHR11203:SF37">
    <property type="entry name" value="INTEGRATOR COMPLEX SUBUNIT 11"/>
    <property type="match status" value="1"/>
</dbReference>
<dbReference type="EMBL" id="MLJW01000047">
    <property type="protein sequence ID" value="OIR05923.1"/>
    <property type="molecule type" value="Genomic_DNA"/>
</dbReference>
<evidence type="ECO:0000259" key="1">
    <source>
        <dbReference type="SMART" id="SM00849"/>
    </source>
</evidence>
<dbReference type="CDD" id="cd07735">
    <property type="entry name" value="class_II_PDE_MBL-fold"/>
    <property type="match status" value="1"/>
</dbReference>
<feature type="domain" description="Metallo-beta-lactamase" evidence="1">
    <location>
        <begin position="25"/>
        <end position="211"/>
    </location>
</feature>
<accession>A0A1J5SD99</accession>
<dbReference type="GO" id="GO:0006198">
    <property type="term" value="P:cAMP catabolic process"/>
    <property type="evidence" value="ECO:0007669"/>
    <property type="project" value="InterPro"/>
</dbReference>
<dbReference type="InterPro" id="IPR001279">
    <property type="entry name" value="Metallo-B-lactamas"/>
</dbReference>
<dbReference type="AlphaFoldDB" id="A0A1J5SD99"/>
<dbReference type="Pfam" id="PF12706">
    <property type="entry name" value="Lactamase_B_2"/>
    <property type="match status" value="1"/>
</dbReference>
<gene>
    <name evidence="2" type="primary">rbn_5</name>
    <name evidence="2" type="ORF">GALL_120520</name>
</gene>
<dbReference type="Gene3D" id="3.60.15.10">
    <property type="entry name" value="Ribonuclease Z/Hydroxyacylglutathione hydrolase-like"/>
    <property type="match status" value="1"/>
</dbReference>
<dbReference type="InterPro" id="IPR050698">
    <property type="entry name" value="MBL"/>
</dbReference>
<dbReference type="PANTHER" id="PTHR11203">
    <property type="entry name" value="CLEAVAGE AND POLYADENYLATION SPECIFICITY FACTOR FAMILY MEMBER"/>
    <property type="match status" value="1"/>
</dbReference>
<dbReference type="GO" id="GO:0042781">
    <property type="term" value="F:3'-tRNA processing endoribonuclease activity"/>
    <property type="evidence" value="ECO:0007669"/>
    <property type="project" value="UniProtKB-EC"/>
</dbReference>
<dbReference type="SMART" id="SM00849">
    <property type="entry name" value="Lactamase_B"/>
    <property type="match status" value="1"/>
</dbReference>
<dbReference type="InterPro" id="IPR036866">
    <property type="entry name" value="RibonucZ/Hydroxyglut_hydro"/>
</dbReference>
<organism evidence="2">
    <name type="scientific">mine drainage metagenome</name>
    <dbReference type="NCBI Taxonomy" id="410659"/>
    <lineage>
        <taxon>unclassified sequences</taxon>
        <taxon>metagenomes</taxon>
        <taxon>ecological metagenomes</taxon>
    </lineage>
</organism>
<name>A0A1J5SD99_9ZZZZ</name>
<comment type="caution">
    <text evidence="2">The sequence shown here is derived from an EMBL/GenBank/DDBJ whole genome shotgun (WGS) entry which is preliminary data.</text>
</comment>
<sequence length="262" mass="29073">MSESGTLTMKLRILGCSGGIGGNLRTTSMLLDHDVLIDAGTGVGDLSLAEMSVIDHVFVTHSHLDHIACLPLLIDSVGFMRDQPLVIHATDETLNILKQHVFNWEIWPDFSEIPSLHQPILRYEQIVLGETVDIGGRKITPLPANHVVPAVAFRIDSGRQSLVFSGDTTTCDALWEAVNRIPNLEYLIVETAFSNAERDLAVISKHLCPSLLAEELAKLRLDPKIYITHLKPGEIELTMQEISECVQKFVPKMLQNGQVFEF</sequence>
<dbReference type="SUPFAM" id="SSF56281">
    <property type="entry name" value="Metallo-hydrolase/oxidoreductase"/>
    <property type="match status" value="1"/>
</dbReference>
<proteinExistence type="predicted"/>
<keyword evidence="2" id="KW-0378">Hydrolase</keyword>
<evidence type="ECO:0000313" key="2">
    <source>
        <dbReference type="EMBL" id="OIR05923.1"/>
    </source>
</evidence>
<dbReference type="InterPro" id="IPR000396">
    <property type="entry name" value="Pdiesterase2"/>
</dbReference>
<dbReference type="EC" id="3.1.26.11" evidence="2"/>
<protein>
    <submittedName>
        <fullName evidence="2">Ribonuclease BN</fullName>
        <ecNumber evidence="2">3.1.26.11</ecNumber>
    </submittedName>
</protein>
<reference evidence="2" key="1">
    <citation type="submission" date="2016-10" db="EMBL/GenBank/DDBJ databases">
        <title>Sequence of Gallionella enrichment culture.</title>
        <authorList>
            <person name="Poehlein A."/>
            <person name="Muehling M."/>
            <person name="Daniel R."/>
        </authorList>
    </citation>
    <scope>NUCLEOTIDE SEQUENCE</scope>
</reference>
<dbReference type="PRINTS" id="PR00388">
    <property type="entry name" value="PDIESTERASE2"/>
</dbReference>